<dbReference type="InterPro" id="IPR004152">
    <property type="entry name" value="GAT_dom"/>
</dbReference>
<dbReference type="AlphaFoldDB" id="A0A9P8RLY9"/>
<dbReference type="Gene3D" id="1.20.58.160">
    <property type="match status" value="1"/>
</dbReference>
<feature type="domain" description="GAT" evidence="2">
    <location>
        <begin position="111"/>
        <end position="200"/>
    </location>
</feature>
<name>A0A9P8RLY9_9PEZI</name>
<evidence type="ECO:0000313" key="4">
    <source>
        <dbReference type="Proteomes" id="UP000750711"/>
    </source>
</evidence>
<protein>
    <recommendedName>
        <fullName evidence="2">GAT domain-containing protein</fullName>
    </recommendedName>
</protein>
<dbReference type="Proteomes" id="UP000750711">
    <property type="component" value="Unassembled WGS sequence"/>
</dbReference>
<dbReference type="CDD" id="cd21383">
    <property type="entry name" value="GAT_GGA_Tom1-like"/>
    <property type="match status" value="1"/>
</dbReference>
<dbReference type="EMBL" id="JAGHQM010001076">
    <property type="protein sequence ID" value="KAH0556522.1"/>
    <property type="molecule type" value="Genomic_DNA"/>
</dbReference>
<dbReference type="InterPro" id="IPR038425">
    <property type="entry name" value="GAT_sf"/>
</dbReference>
<evidence type="ECO:0000259" key="2">
    <source>
        <dbReference type="PROSITE" id="PS50909"/>
    </source>
</evidence>
<feature type="compositionally biased region" description="Polar residues" evidence="1">
    <location>
        <begin position="209"/>
        <end position="219"/>
    </location>
</feature>
<dbReference type="GO" id="GO:0035091">
    <property type="term" value="F:phosphatidylinositol binding"/>
    <property type="evidence" value="ECO:0007669"/>
    <property type="project" value="InterPro"/>
</dbReference>
<evidence type="ECO:0000313" key="3">
    <source>
        <dbReference type="EMBL" id="KAH0556522.1"/>
    </source>
</evidence>
<organism evidence="3 4">
    <name type="scientific">Trichoglossum hirsutum</name>
    <dbReference type="NCBI Taxonomy" id="265104"/>
    <lineage>
        <taxon>Eukaryota</taxon>
        <taxon>Fungi</taxon>
        <taxon>Dikarya</taxon>
        <taxon>Ascomycota</taxon>
        <taxon>Pezizomycotina</taxon>
        <taxon>Geoglossomycetes</taxon>
        <taxon>Geoglossales</taxon>
        <taxon>Geoglossaceae</taxon>
        <taxon>Trichoglossum</taxon>
    </lineage>
</organism>
<evidence type="ECO:0000256" key="1">
    <source>
        <dbReference type="SAM" id="MobiDB-lite"/>
    </source>
</evidence>
<dbReference type="Pfam" id="PF03127">
    <property type="entry name" value="GAT"/>
    <property type="match status" value="1"/>
</dbReference>
<feature type="region of interest" description="Disordered" evidence="1">
    <location>
        <begin position="203"/>
        <end position="290"/>
    </location>
</feature>
<dbReference type="SUPFAM" id="SSF89009">
    <property type="entry name" value="GAT-like domain"/>
    <property type="match status" value="1"/>
</dbReference>
<reference evidence="3" key="1">
    <citation type="submission" date="2021-03" db="EMBL/GenBank/DDBJ databases">
        <title>Comparative genomics and phylogenomic investigation of the class Geoglossomycetes provide insights into ecological specialization and systematics.</title>
        <authorList>
            <person name="Melie T."/>
            <person name="Pirro S."/>
            <person name="Miller A.N."/>
            <person name="Quandt A."/>
        </authorList>
    </citation>
    <scope>NUCLEOTIDE SEQUENCE</scope>
    <source>
        <strain evidence="3">CAQ_001_2017</strain>
    </source>
</reference>
<accession>A0A9P8RLY9</accession>
<proteinExistence type="predicted"/>
<comment type="caution">
    <text evidence="3">The sequence shown here is derived from an EMBL/GenBank/DDBJ whole genome shotgun (WGS) entry which is preliminary data.</text>
</comment>
<sequence length="331" mass="36258">MLVRILVDNPGRTFTRNLDAKFVGTIKDLLRQGKDLSVQQILRESIEAFEKDKKDDENLTPLLEMWAKEKKTMEKMYGGGAGGPRTLNAPPFGQAPQQNYFARNHKTRGLPPAPELAGRIEEARTSAKLLLQVVQSTPPSEILGNDLIKEFANRCGAASRSVQGYINAEDPAPDDDTLLTLIETNDQLSLAMSKHQRAVLQARKALASQVDSSPPQSASTKEEDPFADENEPQAPQPGQKWQQNPPQPSYDGGFQGFSGYETRPLGQPAAMRGARQSRSEGDPVSPVVSLSQKNPQTTFFLANMGVLPESATETDVISLLRGWGVKDLFTS</sequence>
<gene>
    <name evidence="3" type="ORF">GP486_005594</name>
</gene>
<dbReference type="GO" id="GO:0043130">
    <property type="term" value="F:ubiquitin binding"/>
    <property type="evidence" value="ECO:0007669"/>
    <property type="project" value="InterPro"/>
</dbReference>
<keyword evidence="4" id="KW-1185">Reference proteome</keyword>
<dbReference type="PROSITE" id="PS50909">
    <property type="entry name" value="GAT"/>
    <property type="match status" value="1"/>
</dbReference>